<accession>A0A760ZQT7</accession>
<protein>
    <submittedName>
        <fullName evidence="1">Uncharacterized protein</fullName>
    </submittedName>
</protein>
<name>A0A760ZQT7_SALER</name>
<reference evidence="1" key="1">
    <citation type="journal article" date="2018" name="Genome Biol.">
        <title>SKESA: strategic k-mer extension for scrupulous assemblies.</title>
        <authorList>
            <person name="Souvorov A."/>
            <person name="Agarwala R."/>
            <person name="Lipman D.J."/>
        </authorList>
    </citation>
    <scope>NUCLEOTIDE SEQUENCE</scope>
    <source>
        <strain evidence="1">MA.RK_08:MF0016603R</strain>
    </source>
</reference>
<evidence type="ECO:0000313" key="1">
    <source>
        <dbReference type="EMBL" id="HAG2747852.1"/>
    </source>
</evidence>
<dbReference type="EMBL" id="DAAXVN010000007">
    <property type="protein sequence ID" value="HAG2747852.1"/>
    <property type="molecule type" value="Genomic_DNA"/>
</dbReference>
<proteinExistence type="predicted"/>
<dbReference type="AlphaFoldDB" id="A0A760ZQT7"/>
<gene>
    <name evidence="1" type="ORF">G8Y41_002663</name>
</gene>
<reference evidence="1" key="2">
    <citation type="submission" date="2020-02" db="EMBL/GenBank/DDBJ databases">
        <authorList>
            <consortium name="NCBI Pathogen Detection Project"/>
        </authorList>
    </citation>
    <scope>NUCLEOTIDE SEQUENCE</scope>
    <source>
        <strain evidence="1">MA.RK_08:MF0016603R</strain>
    </source>
</reference>
<comment type="caution">
    <text evidence="1">The sequence shown here is derived from an EMBL/GenBank/DDBJ whole genome shotgun (WGS) entry which is preliminary data.</text>
</comment>
<organism evidence="1">
    <name type="scientific">Salmonella enterica</name>
    <name type="common">Salmonella choleraesuis</name>
    <dbReference type="NCBI Taxonomy" id="28901"/>
    <lineage>
        <taxon>Bacteria</taxon>
        <taxon>Pseudomonadati</taxon>
        <taxon>Pseudomonadota</taxon>
        <taxon>Gammaproteobacteria</taxon>
        <taxon>Enterobacterales</taxon>
        <taxon>Enterobacteriaceae</taxon>
        <taxon>Salmonella</taxon>
    </lineage>
</organism>
<sequence>MNTKELRPGEAWVQACDGSKNMLLQLVSGTAGFCISNTAPAQDMPYHPMPPDALIPVTTPTKVWVRSTRSYKKDTVIIASETE</sequence>